<feature type="region of interest" description="Disordered" evidence="1">
    <location>
        <begin position="59"/>
        <end position="127"/>
    </location>
</feature>
<name>A0A183SJG1_SCHSO</name>
<reference evidence="4" key="1">
    <citation type="submission" date="2016-06" db="UniProtKB">
        <authorList>
            <consortium name="WormBaseParasite"/>
        </authorList>
    </citation>
    <scope>IDENTIFICATION</scope>
</reference>
<dbReference type="EMBL" id="UYSU01032837">
    <property type="protein sequence ID" value="VDL90744.1"/>
    <property type="molecule type" value="Genomic_DNA"/>
</dbReference>
<evidence type="ECO:0000313" key="4">
    <source>
        <dbReference type="WBParaSite" id="SSLN_0000450601-mRNA-1"/>
    </source>
</evidence>
<dbReference type="WBParaSite" id="SSLN_0000450601-mRNA-1">
    <property type="protein sequence ID" value="SSLN_0000450601-mRNA-1"/>
    <property type="gene ID" value="SSLN_0000450601"/>
</dbReference>
<feature type="compositionally biased region" description="Polar residues" evidence="1">
    <location>
        <begin position="60"/>
        <end position="74"/>
    </location>
</feature>
<reference evidence="2 3" key="2">
    <citation type="submission" date="2018-11" db="EMBL/GenBank/DDBJ databases">
        <authorList>
            <consortium name="Pathogen Informatics"/>
        </authorList>
    </citation>
    <scope>NUCLEOTIDE SEQUENCE [LARGE SCALE GENOMIC DNA]</scope>
    <source>
        <strain evidence="2 3">NST_G2</strain>
    </source>
</reference>
<sequence>MRTGAATYEANRIAAAEAKRAARKLQAPRINTANAEALPTCPRCQRTIRGRIGLVGHLRTQCNNNPTTSTSATRASDPMTYTPITNKKIHRCPAAKYHQHHPPSSTLFADHGDEHHLPDSHHLSSHL</sequence>
<dbReference type="AlphaFoldDB" id="A0A183SJG1"/>
<protein>
    <submittedName>
        <fullName evidence="4">C2H2-type domain-containing protein</fullName>
    </submittedName>
</protein>
<accession>A0A183SJG1</accession>
<feature type="compositionally biased region" description="Basic and acidic residues" evidence="1">
    <location>
        <begin position="110"/>
        <end position="127"/>
    </location>
</feature>
<dbReference type="Proteomes" id="UP000275846">
    <property type="component" value="Unassembled WGS sequence"/>
</dbReference>
<keyword evidence="3" id="KW-1185">Reference proteome</keyword>
<proteinExistence type="predicted"/>
<evidence type="ECO:0000313" key="3">
    <source>
        <dbReference type="Proteomes" id="UP000275846"/>
    </source>
</evidence>
<organism evidence="4">
    <name type="scientific">Schistocephalus solidus</name>
    <name type="common">Tapeworm</name>
    <dbReference type="NCBI Taxonomy" id="70667"/>
    <lineage>
        <taxon>Eukaryota</taxon>
        <taxon>Metazoa</taxon>
        <taxon>Spiralia</taxon>
        <taxon>Lophotrochozoa</taxon>
        <taxon>Platyhelminthes</taxon>
        <taxon>Cestoda</taxon>
        <taxon>Eucestoda</taxon>
        <taxon>Diphyllobothriidea</taxon>
        <taxon>Diphyllobothriidae</taxon>
        <taxon>Schistocephalus</taxon>
    </lineage>
</organism>
<evidence type="ECO:0000313" key="2">
    <source>
        <dbReference type="EMBL" id="VDL90744.1"/>
    </source>
</evidence>
<feature type="compositionally biased region" description="Basic residues" evidence="1">
    <location>
        <begin position="87"/>
        <end position="101"/>
    </location>
</feature>
<evidence type="ECO:0000256" key="1">
    <source>
        <dbReference type="SAM" id="MobiDB-lite"/>
    </source>
</evidence>
<gene>
    <name evidence="2" type="ORF">SSLN_LOCUS4359</name>
</gene>